<protein>
    <submittedName>
        <fullName evidence="2">Uncharacterized protein</fullName>
    </submittedName>
</protein>
<evidence type="ECO:0000256" key="1">
    <source>
        <dbReference type="SAM" id="MobiDB-lite"/>
    </source>
</evidence>
<dbReference type="AlphaFoldDB" id="A0A843WYA6"/>
<accession>A0A843WYA6</accession>
<reference evidence="2" key="1">
    <citation type="submission" date="2017-07" db="EMBL/GenBank/DDBJ databases">
        <title>Taro Niue Genome Assembly and Annotation.</title>
        <authorList>
            <person name="Atibalentja N."/>
            <person name="Keating K."/>
            <person name="Fields C.J."/>
        </authorList>
    </citation>
    <scope>NUCLEOTIDE SEQUENCE</scope>
    <source>
        <strain evidence="2">Niue_2</strain>
        <tissue evidence="2">Leaf</tissue>
    </source>
</reference>
<evidence type="ECO:0000313" key="2">
    <source>
        <dbReference type="EMBL" id="MQM13217.1"/>
    </source>
</evidence>
<feature type="region of interest" description="Disordered" evidence="1">
    <location>
        <begin position="167"/>
        <end position="223"/>
    </location>
</feature>
<keyword evidence="3" id="KW-1185">Reference proteome</keyword>
<gene>
    <name evidence="2" type="ORF">Taro_046143</name>
</gene>
<evidence type="ECO:0000313" key="3">
    <source>
        <dbReference type="Proteomes" id="UP000652761"/>
    </source>
</evidence>
<sequence length="223" mass="24625">MEEEVKILCLPIWDHGKLVVGGWEAFQLFANRFAENPIWEQLAEMNKTVVVGWTGYGPQERLQGVSCLGTPLLLLLLLLAADQPRTLAAAAALRGVDKPLLLTKAPRLAVAGEGAAGFHQTGAANQPGSLDHVLLFAQALDFQEIFLGFGLDDVALEQKSQREHLAQKERRGQEAEYLQMRASGGSSPESRKARRTDENRGVEERFQTDSELKESELVQVHNQ</sequence>
<comment type="caution">
    <text evidence="2">The sequence shown here is derived from an EMBL/GenBank/DDBJ whole genome shotgun (WGS) entry which is preliminary data.</text>
</comment>
<dbReference type="EMBL" id="NMUH01005612">
    <property type="protein sequence ID" value="MQM13217.1"/>
    <property type="molecule type" value="Genomic_DNA"/>
</dbReference>
<name>A0A843WYA6_COLES</name>
<dbReference type="Proteomes" id="UP000652761">
    <property type="component" value="Unassembled WGS sequence"/>
</dbReference>
<organism evidence="2 3">
    <name type="scientific">Colocasia esculenta</name>
    <name type="common">Wild taro</name>
    <name type="synonym">Arum esculentum</name>
    <dbReference type="NCBI Taxonomy" id="4460"/>
    <lineage>
        <taxon>Eukaryota</taxon>
        <taxon>Viridiplantae</taxon>
        <taxon>Streptophyta</taxon>
        <taxon>Embryophyta</taxon>
        <taxon>Tracheophyta</taxon>
        <taxon>Spermatophyta</taxon>
        <taxon>Magnoliopsida</taxon>
        <taxon>Liliopsida</taxon>
        <taxon>Araceae</taxon>
        <taxon>Aroideae</taxon>
        <taxon>Colocasieae</taxon>
        <taxon>Colocasia</taxon>
    </lineage>
</organism>
<feature type="compositionally biased region" description="Basic and acidic residues" evidence="1">
    <location>
        <begin position="189"/>
        <end position="216"/>
    </location>
</feature>
<proteinExistence type="predicted"/>